<evidence type="ECO:0000313" key="2">
    <source>
        <dbReference type="EMBL" id="GKX54275.1"/>
    </source>
</evidence>
<dbReference type="CDD" id="cd07996">
    <property type="entry name" value="WGR_MMR_like"/>
    <property type="match status" value="1"/>
</dbReference>
<evidence type="ECO:0000313" key="3">
    <source>
        <dbReference type="Proteomes" id="UP001058124"/>
    </source>
</evidence>
<dbReference type="InterPro" id="IPR025334">
    <property type="entry name" value="DUF4240"/>
</dbReference>
<dbReference type="PANTHER" id="PTHR30634:SF13">
    <property type="entry name" value="PROTEIN YEHF"/>
    <property type="match status" value="1"/>
</dbReference>
<reference evidence="2" key="1">
    <citation type="submission" date="2022-06" db="EMBL/GenBank/DDBJ databases">
        <title>Draft genome sequences of Leminorella grimontii str. JCM5902.</title>
        <authorList>
            <person name="Wakabayashi Y."/>
            <person name="Kojima K."/>
        </authorList>
    </citation>
    <scope>NUCLEOTIDE SEQUENCE</scope>
    <source>
        <strain evidence="2">JCM 5902</strain>
    </source>
</reference>
<dbReference type="Pfam" id="PF14024">
    <property type="entry name" value="DUF4240"/>
    <property type="match status" value="1"/>
</dbReference>
<dbReference type="InterPro" id="IPR049809">
    <property type="entry name" value="YehF/YfeS-like_WGR"/>
</dbReference>
<dbReference type="PANTHER" id="PTHR30634">
    <property type="entry name" value="OUTER MEMBRANE LOLAB LIPOPROTEIN INSERTION APPARATUS"/>
    <property type="match status" value="1"/>
</dbReference>
<dbReference type="SMART" id="SM00773">
    <property type="entry name" value="WGR"/>
    <property type="match status" value="1"/>
</dbReference>
<sequence length="286" mass="33118">MEIKKHLIQQDGTSNKFWQIETDGCTQLIHWGRVDTKGRSSEKEFSDSQSCKKDAEKLIAQKLKKGYVEGSDAQPIPEKRELTEEEQGEALFWDAISKSNKWKKAHWSEYDIDEHIENLTALLAKKSKKQLIHFERQLQINLHRLYTAQIAELSIILENKFTREGESITFDDYISEDGFIYFRCWLLLKGKAFFDEISQDINAFINGKYSFNIGDSWAEGLLYVADDAYSENHDNQNDSEIRDAVYAMEDVMDCDSMERVMDREPMSGSELQKAYPELVAAIVAIR</sequence>
<dbReference type="InterPro" id="IPR008893">
    <property type="entry name" value="WGR_domain"/>
</dbReference>
<dbReference type="Pfam" id="PF05406">
    <property type="entry name" value="WGR"/>
    <property type="match status" value="1"/>
</dbReference>
<dbReference type="PROSITE" id="PS51977">
    <property type="entry name" value="WGR"/>
    <property type="match status" value="1"/>
</dbReference>
<gene>
    <name evidence="2" type="ORF">SOASR030_03870</name>
</gene>
<organism evidence="2 3">
    <name type="scientific">Leminorella grimontii</name>
    <dbReference type="NCBI Taxonomy" id="82981"/>
    <lineage>
        <taxon>Bacteria</taxon>
        <taxon>Pseudomonadati</taxon>
        <taxon>Pseudomonadota</taxon>
        <taxon>Gammaproteobacteria</taxon>
        <taxon>Enterobacterales</taxon>
        <taxon>Budviciaceae</taxon>
        <taxon>Leminorella</taxon>
    </lineage>
</organism>
<evidence type="ECO:0000259" key="1">
    <source>
        <dbReference type="PROSITE" id="PS51977"/>
    </source>
</evidence>
<dbReference type="SUPFAM" id="SSF142921">
    <property type="entry name" value="WGR domain-like"/>
    <property type="match status" value="1"/>
</dbReference>
<name>A0AAV5MY85_9GAMM</name>
<feature type="domain" description="WGR" evidence="1">
    <location>
        <begin position="1"/>
        <end position="80"/>
    </location>
</feature>
<comment type="caution">
    <text evidence="2">The sequence shown here is derived from an EMBL/GenBank/DDBJ whole genome shotgun (WGS) entry which is preliminary data.</text>
</comment>
<dbReference type="AlphaFoldDB" id="A0AAV5MY85"/>
<dbReference type="EMBL" id="BRLH01000001">
    <property type="protein sequence ID" value="GKX54275.1"/>
    <property type="molecule type" value="Genomic_DNA"/>
</dbReference>
<accession>A0AAV5MY85</accession>
<keyword evidence="3" id="KW-1185">Reference proteome</keyword>
<dbReference type="InterPro" id="IPR050458">
    <property type="entry name" value="LolB"/>
</dbReference>
<dbReference type="Gene3D" id="2.20.140.10">
    <property type="entry name" value="WGR domain"/>
    <property type="match status" value="1"/>
</dbReference>
<protein>
    <recommendedName>
        <fullName evidence="1">WGR domain-containing protein</fullName>
    </recommendedName>
</protein>
<dbReference type="RefSeq" id="WP_134389075.1">
    <property type="nucleotide sequence ID" value="NZ_BRLH01000001.1"/>
</dbReference>
<proteinExistence type="predicted"/>
<dbReference type="Proteomes" id="UP001058124">
    <property type="component" value="Unassembled WGS sequence"/>
</dbReference>
<dbReference type="InterPro" id="IPR036930">
    <property type="entry name" value="WGR_dom_sf"/>
</dbReference>